<dbReference type="AlphaFoldDB" id="A0A0F5JDV1"/>
<evidence type="ECO:0000313" key="2">
    <source>
        <dbReference type="Proteomes" id="UP000033047"/>
    </source>
</evidence>
<dbReference type="PATRIC" id="fig|927665.4.peg.1975"/>
<protein>
    <submittedName>
        <fullName evidence="1">Uncharacterized protein</fullName>
    </submittedName>
</protein>
<dbReference type="EMBL" id="AQHV01000011">
    <property type="protein sequence ID" value="KKB55959.1"/>
    <property type="molecule type" value="Genomic_DNA"/>
</dbReference>
<reference evidence="1 2" key="1">
    <citation type="submission" date="2013-04" db="EMBL/GenBank/DDBJ databases">
        <title>The Genome Sequence of Parabacteroides goldsteinii DSM 19448.</title>
        <authorList>
            <consortium name="The Broad Institute Genomics Platform"/>
            <person name="Earl A."/>
            <person name="Ward D."/>
            <person name="Feldgarden M."/>
            <person name="Gevers D."/>
            <person name="Martens E."/>
            <person name="Sakamoto M."/>
            <person name="Benno Y."/>
            <person name="Song Y."/>
            <person name="Liu C."/>
            <person name="Lee J."/>
            <person name="Bolanos M."/>
            <person name="Vaisanen M.L."/>
            <person name="Finegold S.M."/>
            <person name="Walker B."/>
            <person name="Young S."/>
            <person name="Zeng Q."/>
            <person name="Gargeya S."/>
            <person name="Fitzgerald M."/>
            <person name="Haas B."/>
            <person name="Abouelleil A."/>
            <person name="Allen A.W."/>
            <person name="Alvarado L."/>
            <person name="Arachchi H.M."/>
            <person name="Berlin A.M."/>
            <person name="Chapman S.B."/>
            <person name="Gainer-Dewar J."/>
            <person name="Goldberg J."/>
            <person name="Griggs A."/>
            <person name="Gujja S."/>
            <person name="Hansen M."/>
            <person name="Howarth C."/>
            <person name="Imamovic A."/>
            <person name="Ireland A."/>
            <person name="Larimer J."/>
            <person name="McCowan C."/>
            <person name="Murphy C."/>
            <person name="Pearson M."/>
            <person name="Poon T.W."/>
            <person name="Priest M."/>
            <person name="Roberts A."/>
            <person name="Saif S."/>
            <person name="Shea T."/>
            <person name="Sisk P."/>
            <person name="Sykes S."/>
            <person name="Wortman J."/>
            <person name="Nusbaum C."/>
            <person name="Birren B."/>
        </authorList>
    </citation>
    <scope>NUCLEOTIDE SEQUENCE [LARGE SCALE GENOMIC DNA]</scope>
    <source>
        <strain evidence="1 2">DSM 19448</strain>
    </source>
</reference>
<gene>
    <name evidence="1" type="ORF">HMPREF1535_01932</name>
</gene>
<comment type="caution">
    <text evidence="1">The sequence shown here is derived from an EMBL/GenBank/DDBJ whole genome shotgun (WGS) entry which is preliminary data.</text>
</comment>
<accession>A0A0F5JDV1</accession>
<proteinExistence type="predicted"/>
<dbReference type="Proteomes" id="UP000033047">
    <property type="component" value="Unassembled WGS sequence"/>
</dbReference>
<dbReference type="HOGENOM" id="CLU_3010125_0_0_10"/>
<name>A0A0F5JDV1_9BACT</name>
<sequence>MLNLYVERFPYNHTKEEIIQGFTNFDIADSDPNPKCLKKKNWQLIKLDFIDWLKQT</sequence>
<organism evidence="1 2">
    <name type="scientific">Parabacteroides goldsteinii DSM 19448 = WAL 12034</name>
    <dbReference type="NCBI Taxonomy" id="927665"/>
    <lineage>
        <taxon>Bacteria</taxon>
        <taxon>Pseudomonadati</taxon>
        <taxon>Bacteroidota</taxon>
        <taxon>Bacteroidia</taxon>
        <taxon>Bacteroidales</taxon>
        <taxon>Tannerellaceae</taxon>
        <taxon>Parabacteroides</taxon>
    </lineage>
</organism>
<evidence type="ECO:0000313" key="1">
    <source>
        <dbReference type="EMBL" id="KKB55959.1"/>
    </source>
</evidence>